<evidence type="ECO:0000256" key="3">
    <source>
        <dbReference type="ARBA" id="ARBA00023055"/>
    </source>
</evidence>
<evidence type="ECO:0000313" key="7">
    <source>
        <dbReference type="EMBL" id="PIK51660.1"/>
    </source>
</evidence>
<dbReference type="Gene3D" id="2.30.29.30">
    <property type="entry name" value="Pleckstrin-homology domain (PH domain)/Phosphotyrosine-binding domain (PTB)"/>
    <property type="match status" value="1"/>
</dbReference>
<accession>A0A2G8KUR0</accession>
<comment type="caution">
    <text evidence="7">The sequence shown here is derived from an EMBL/GenBank/DDBJ whole genome shotgun (WGS) entry which is preliminary data.</text>
</comment>
<feature type="coiled-coil region" evidence="5">
    <location>
        <begin position="104"/>
        <end position="163"/>
    </location>
</feature>
<reference evidence="7 8" key="1">
    <citation type="journal article" date="2017" name="PLoS Biol.">
        <title>The sea cucumber genome provides insights into morphological evolution and visceral regeneration.</title>
        <authorList>
            <person name="Zhang X."/>
            <person name="Sun L."/>
            <person name="Yuan J."/>
            <person name="Sun Y."/>
            <person name="Gao Y."/>
            <person name="Zhang L."/>
            <person name="Li S."/>
            <person name="Dai H."/>
            <person name="Hamel J.F."/>
            <person name="Liu C."/>
            <person name="Yu Y."/>
            <person name="Liu S."/>
            <person name="Lin W."/>
            <person name="Guo K."/>
            <person name="Jin S."/>
            <person name="Xu P."/>
            <person name="Storey K.B."/>
            <person name="Huan P."/>
            <person name="Zhang T."/>
            <person name="Zhou Y."/>
            <person name="Zhang J."/>
            <person name="Lin C."/>
            <person name="Li X."/>
            <person name="Xing L."/>
            <person name="Huo D."/>
            <person name="Sun M."/>
            <person name="Wang L."/>
            <person name="Mercier A."/>
            <person name="Li F."/>
            <person name="Yang H."/>
            <person name="Xiang J."/>
        </authorList>
    </citation>
    <scope>NUCLEOTIDE SEQUENCE [LARGE SCALE GENOMIC DNA]</scope>
    <source>
        <strain evidence="7">Shaxun</strain>
        <tissue evidence="7">Muscle</tissue>
    </source>
</reference>
<feature type="domain" description="PH" evidence="6">
    <location>
        <begin position="10"/>
        <end position="101"/>
    </location>
</feature>
<evidence type="ECO:0000256" key="5">
    <source>
        <dbReference type="SAM" id="Coils"/>
    </source>
</evidence>
<keyword evidence="3" id="KW-0445">Lipid transport</keyword>
<dbReference type="SUPFAM" id="SSF50729">
    <property type="entry name" value="PH domain-like"/>
    <property type="match status" value="1"/>
</dbReference>
<keyword evidence="4" id="KW-0446">Lipid-binding</keyword>
<dbReference type="GO" id="GO:0006869">
    <property type="term" value="P:lipid transport"/>
    <property type="evidence" value="ECO:0007669"/>
    <property type="project" value="UniProtKB-KW"/>
</dbReference>
<dbReference type="AlphaFoldDB" id="A0A2G8KUR0"/>
<keyword evidence="2" id="KW-0813">Transport</keyword>
<name>A0A2G8KUR0_STIJA</name>
<dbReference type="GO" id="GO:0032934">
    <property type="term" value="F:sterol binding"/>
    <property type="evidence" value="ECO:0007669"/>
    <property type="project" value="TreeGrafter"/>
</dbReference>
<proteinExistence type="inferred from homology"/>
<dbReference type="CDD" id="cd13284">
    <property type="entry name" value="PH_OSBP_ORP4"/>
    <property type="match status" value="1"/>
</dbReference>
<evidence type="ECO:0000256" key="2">
    <source>
        <dbReference type="ARBA" id="ARBA00022448"/>
    </source>
</evidence>
<dbReference type="InterPro" id="IPR000648">
    <property type="entry name" value="Oxysterol-bd"/>
</dbReference>
<dbReference type="InterPro" id="IPR001849">
    <property type="entry name" value="PH_domain"/>
</dbReference>
<dbReference type="EMBL" id="MRZV01000362">
    <property type="protein sequence ID" value="PIK51660.1"/>
    <property type="molecule type" value="Genomic_DNA"/>
</dbReference>
<protein>
    <submittedName>
        <fullName evidence="7">Putative oxysterol-binding protein 1 isoform X2</fullName>
    </submittedName>
</protein>
<organism evidence="7 8">
    <name type="scientific">Stichopus japonicus</name>
    <name type="common">Sea cucumber</name>
    <dbReference type="NCBI Taxonomy" id="307972"/>
    <lineage>
        <taxon>Eukaryota</taxon>
        <taxon>Metazoa</taxon>
        <taxon>Echinodermata</taxon>
        <taxon>Eleutherozoa</taxon>
        <taxon>Echinozoa</taxon>
        <taxon>Holothuroidea</taxon>
        <taxon>Aspidochirotacea</taxon>
        <taxon>Aspidochirotida</taxon>
        <taxon>Stichopodidae</taxon>
        <taxon>Apostichopus</taxon>
    </lineage>
</organism>
<dbReference type="GO" id="GO:0005829">
    <property type="term" value="C:cytosol"/>
    <property type="evidence" value="ECO:0007669"/>
    <property type="project" value="TreeGrafter"/>
</dbReference>
<evidence type="ECO:0000259" key="6">
    <source>
        <dbReference type="PROSITE" id="PS50003"/>
    </source>
</evidence>
<keyword evidence="8" id="KW-1185">Reference proteome</keyword>
<keyword evidence="5" id="KW-0175">Coiled coil</keyword>
<evidence type="ECO:0000256" key="4">
    <source>
        <dbReference type="ARBA" id="ARBA00023121"/>
    </source>
</evidence>
<dbReference type="STRING" id="307972.A0A2G8KUR0"/>
<gene>
    <name evidence="7" type="ORF">BSL78_11470</name>
</gene>
<dbReference type="SMART" id="SM00233">
    <property type="entry name" value="PH"/>
    <property type="match status" value="1"/>
</dbReference>
<dbReference type="GO" id="GO:0097038">
    <property type="term" value="C:perinuclear endoplasmic reticulum"/>
    <property type="evidence" value="ECO:0007669"/>
    <property type="project" value="TreeGrafter"/>
</dbReference>
<comment type="similarity">
    <text evidence="1">Belongs to the OSBP family.</text>
</comment>
<dbReference type="PANTHER" id="PTHR10972">
    <property type="entry name" value="OXYSTEROL-BINDING PROTEIN-RELATED"/>
    <property type="match status" value="1"/>
</dbReference>
<dbReference type="GO" id="GO:0005886">
    <property type="term" value="C:plasma membrane"/>
    <property type="evidence" value="ECO:0007669"/>
    <property type="project" value="TreeGrafter"/>
</dbReference>
<sequence>MHSDLKGSPPESMKGWLYKWTNYLKGYQRRFLLANGLLSYYRNQAEMAHSCRGSINLVGAFIDVQDSCSFVISCDAQTFHLRANNEVEKQKWVVSLEVAKSNAIQMLEAESDEEMESAKEEEIDYQSSLRQLTSKLDDMNTCNDLIEKHFGNLQRALSDLEKNPEQDTAARSKIISERATLFKITSNAMINFF</sequence>
<evidence type="ECO:0000256" key="1">
    <source>
        <dbReference type="ARBA" id="ARBA00008842"/>
    </source>
</evidence>
<evidence type="ECO:0000313" key="8">
    <source>
        <dbReference type="Proteomes" id="UP000230750"/>
    </source>
</evidence>
<dbReference type="PANTHER" id="PTHR10972:SF205">
    <property type="entry name" value="OXYSTEROL-BINDING PROTEIN 1"/>
    <property type="match status" value="1"/>
</dbReference>
<dbReference type="PROSITE" id="PS50003">
    <property type="entry name" value="PH_DOMAIN"/>
    <property type="match status" value="1"/>
</dbReference>
<dbReference type="Pfam" id="PF00169">
    <property type="entry name" value="PH"/>
    <property type="match status" value="1"/>
</dbReference>
<dbReference type="Proteomes" id="UP000230750">
    <property type="component" value="Unassembled WGS sequence"/>
</dbReference>
<dbReference type="InterPro" id="IPR011993">
    <property type="entry name" value="PH-like_dom_sf"/>
</dbReference>
<dbReference type="OrthoDB" id="1854502at2759"/>